<sequence>MRGRKRGIATFMFWPLIGSLEVLEWRLTEPGRPEAQRLLESVMDALSWNTDLVYGVDLGPREGPTFFSQATVYLDRPSGLAVTHGHDDPDPSDSPDNPEYARLHAALATLERQWRHELPRYPPRILLRDVRERRERQLRELFDSFTTTHPGLTATIRS</sequence>
<dbReference type="Proteomes" id="UP000190037">
    <property type="component" value="Unassembled WGS sequence"/>
</dbReference>
<organism evidence="1 2">
    <name type="scientific">Embleya scabrispora</name>
    <dbReference type="NCBI Taxonomy" id="159449"/>
    <lineage>
        <taxon>Bacteria</taxon>
        <taxon>Bacillati</taxon>
        <taxon>Actinomycetota</taxon>
        <taxon>Actinomycetes</taxon>
        <taxon>Kitasatosporales</taxon>
        <taxon>Streptomycetaceae</taxon>
        <taxon>Embleya</taxon>
    </lineage>
</organism>
<dbReference type="AlphaFoldDB" id="A0A1T3P3Z3"/>
<protein>
    <submittedName>
        <fullName evidence="1">Uncharacterized protein</fullName>
    </submittedName>
</protein>
<gene>
    <name evidence="1" type="ORF">B4N89_24505</name>
</gene>
<proteinExistence type="predicted"/>
<evidence type="ECO:0000313" key="2">
    <source>
        <dbReference type="Proteomes" id="UP000190037"/>
    </source>
</evidence>
<dbReference type="EMBL" id="MWQN01000001">
    <property type="protein sequence ID" value="OPC83681.1"/>
    <property type="molecule type" value="Genomic_DNA"/>
</dbReference>
<reference evidence="1 2" key="1">
    <citation type="submission" date="2017-03" db="EMBL/GenBank/DDBJ databases">
        <title>Draft genome sequence of Streptomyces scabrisporus NF3, endophyte isolated from Amphipterygium adstringens.</title>
        <authorList>
            <person name="Vazquez M."/>
            <person name="Ceapa C.D."/>
            <person name="Rodriguez Luna D."/>
            <person name="Sanchez Esquivel S."/>
        </authorList>
    </citation>
    <scope>NUCLEOTIDE SEQUENCE [LARGE SCALE GENOMIC DNA]</scope>
    <source>
        <strain evidence="1 2">NF3</strain>
    </source>
</reference>
<accession>A0A1T3P3Z3</accession>
<comment type="caution">
    <text evidence="1">The sequence shown here is derived from an EMBL/GenBank/DDBJ whole genome shotgun (WGS) entry which is preliminary data.</text>
</comment>
<keyword evidence="2" id="KW-1185">Reference proteome</keyword>
<evidence type="ECO:0000313" key="1">
    <source>
        <dbReference type="EMBL" id="OPC83681.1"/>
    </source>
</evidence>
<name>A0A1T3P3Z3_9ACTN</name>